<evidence type="ECO:0000313" key="4">
    <source>
        <dbReference type="Proteomes" id="UP000470520"/>
    </source>
</evidence>
<dbReference type="InterPro" id="IPR019933">
    <property type="entry name" value="DivIVA_domain"/>
</dbReference>
<organism evidence="3 4">
    <name type="scientific">Streptomyces bauhiniae</name>
    <dbReference type="NCBI Taxonomy" id="2340725"/>
    <lineage>
        <taxon>Bacteria</taxon>
        <taxon>Bacillati</taxon>
        <taxon>Actinomycetota</taxon>
        <taxon>Actinomycetes</taxon>
        <taxon>Kitasatosporales</taxon>
        <taxon>Streptomycetaceae</taxon>
        <taxon>Streptomyces</taxon>
    </lineage>
</organism>
<proteinExistence type="predicted"/>
<name>A0A7K3QQ01_9ACTN</name>
<protein>
    <submittedName>
        <fullName evidence="3">DivIVA domain-containing protein</fullName>
    </submittedName>
</protein>
<feature type="non-terminal residue" evidence="3">
    <location>
        <position position="145"/>
    </location>
</feature>
<dbReference type="EMBL" id="JAAGMR010000118">
    <property type="protein sequence ID" value="NEB91979.1"/>
    <property type="molecule type" value="Genomic_DNA"/>
</dbReference>
<gene>
    <name evidence="3" type="ORF">G3I21_09635</name>
</gene>
<keyword evidence="1" id="KW-0175">Coiled coil</keyword>
<feature type="region of interest" description="Disordered" evidence="2">
    <location>
        <begin position="1"/>
        <end position="25"/>
    </location>
</feature>
<feature type="coiled-coil region" evidence="1">
    <location>
        <begin position="105"/>
        <end position="140"/>
    </location>
</feature>
<evidence type="ECO:0000256" key="1">
    <source>
        <dbReference type="SAM" id="Coils"/>
    </source>
</evidence>
<dbReference type="Proteomes" id="UP000470520">
    <property type="component" value="Unassembled WGS sequence"/>
</dbReference>
<sequence>MREIVLSGRSGGEGSLVSGTARTPRGYRPDQVDAFLTALSRDRDAAWERAARLTVLAGRMETESARLRETAAGLAPQEYDTLGERARYAFALLREEARAVREAAHEEARHEVARAEQDAAGAVRAAREAARARCAEAEEEAVRLL</sequence>
<evidence type="ECO:0000256" key="2">
    <source>
        <dbReference type="SAM" id="MobiDB-lite"/>
    </source>
</evidence>
<evidence type="ECO:0000313" key="3">
    <source>
        <dbReference type="EMBL" id="NEB91979.1"/>
    </source>
</evidence>
<reference evidence="3 4" key="1">
    <citation type="submission" date="2020-01" db="EMBL/GenBank/DDBJ databases">
        <title>Insect and environment-associated Actinomycetes.</title>
        <authorList>
            <person name="Currrie C."/>
            <person name="Chevrette M."/>
            <person name="Carlson C."/>
            <person name="Stubbendieck R."/>
            <person name="Wendt-Pienkowski E."/>
        </authorList>
    </citation>
    <scope>NUCLEOTIDE SEQUENCE [LARGE SCALE GENOMIC DNA]</scope>
    <source>
        <strain evidence="3 4">SID7754</strain>
    </source>
</reference>
<dbReference type="AlphaFoldDB" id="A0A7K3QQ01"/>
<comment type="caution">
    <text evidence="3">The sequence shown here is derived from an EMBL/GenBank/DDBJ whole genome shotgun (WGS) entry which is preliminary data.</text>
</comment>
<dbReference type="NCBIfam" id="TIGR03544">
    <property type="entry name" value="DivI1A_domain"/>
    <property type="match status" value="1"/>
</dbReference>
<accession>A0A7K3QQ01</accession>